<dbReference type="AlphaFoldDB" id="A0A1H7WAB5"/>
<protein>
    <recommendedName>
        <fullName evidence="4">Lipocalin-like domain-containing protein</fullName>
    </recommendedName>
</protein>
<evidence type="ECO:0000313" key="2">
    <source>
        <dbReference type="EMBL" id="SEM18453.1"/>
    </source>
</evidence>
<dbReference type="Proteomes" id="UP000199450">
    <property type="component" value="Unassembled WGS sequence"/>
</dbReference>
<dbReference type="OrthoDB" id="1263489at2"/>
<dbReference type="STRING" id="295069.SAMN05421856_101607"/>
<proteinExistence type="predicted"/>
<sequence length="153" mass="17670">MKKVCLSILTILLLTSCSNGDSETTEENKNQSQQFIGKWHRYKTIILNGKTDVPLNSYNHAKCEIEAIHELTSNSKYLLTNYVLNYSTNQCQQIGGVETYPYSYSSSTNILNIDGEKYYIKHSDSNELILQDYDYYDQNGDGTKDKKLDYYKK</sequence>
<dbReference type="PROSITE" id="PS51257">
    <property type="entry name" value="PROKAR_LIPOPROTEIN"/>
    <property type="match status" value="1"/>
</dbReference>
<feature type="chain" id="PRO_5011491456" description="Lipocalin-like domain-containing protein" evidence="1">
    <location>
        <begin position="21"/>
        <end position="153"/>
    </location>
</feature>
<keyword evidence="3" id="KW-1185">Reference proteome</keyword>
<dbReference type="RefSeq" id="WP_089998328.1">
    <property type="nucleotide sequence ID" value="NZ_FOBV01000001.1"/>
</dbReference>
<name>A0A1H7WAB5_9FLAO</name>
<dbReference type="EMBL" id="FOBV01000001">
    <property type="protein sequence ID" value="SEM18453.1"/>
    <property type="molecule type" value="Genomic_DNA"/>
</dbReference>
<feature type="signal peptide" evidence="1">
    <location>
        <begin position="1"/>
        <end position="20"/>
    </location>
</feature>
<evidence type="ECO:0000313" key="3">
    <source>
        <dbReference type="Proteomes" id="UP000199450"/>
    </source>
</evidence>
<reference evidence="3" key="1">
    <citation type="submission" date="2016-10" db="EMBL/GenBank/DDBJ databases">
        <authorList>
            <person name="Varghese N."/>
            <person name="Submissions S."/>
        </authorList>
    </citation>
    <scope>NUCLEOTIDE SEQUENCE [LARGE SCALE GENOMIC DNA]</scope>
    <source>
        <strain evidence="3">DSM 17453</strain>
    </source>
</reference>
<organism evidence="2 3">
    <name type="scientific">Chryseobacterium taichungense</name>
    <dbReference type="NCBI Taxonomy" id="295069"/>
    <lineage>
        <taxon>Bacteria</taxon>
        <taxon>Pseudomonadati</taxon>
        <taxon>Bacteroidota</taxon>
        <taxon>Flavobacteriia</taxon>
        <taxon>Flavobacteriales</taxon>
        <taxon>Weeksellaceae</taxon>
        <taxon>Chryseobacterium group</taxon>
        <taxon>Chryseobacterium</taxon>
    </lineage>
</organism>
<accession>A0A1H7WAB5</accession>
<keyword evidence="1" id="KW-0732">Signal</keyword>
<evidence type="ECO:0008006" key="4">
    <source>
        <dbReference type="Google" id="ProtNLM"/>
    </source>
</evidence>
<gene>
    <name evidence="2" type="ORF">SAMN05421856_101607</name>
</gene>
<evidence type="ECO:0000256" key="1">
    <source>
        <dbReference type="SAM" id="SignalP"/>
    </source>
</evidence>